<dbReference type="PANTHER" id="PTHR21461:SF69">
    <property type="entry name" value="GLYCOSYLTRANSFERASE FAMILY 92 PROTEIN"/>
    <property type="match status" value="1"/>
</dbReference>
<dbReference type="PANTHER" id="PTHR21461">
    <property type="entry name" value="GLYCOSYLTRANSFERASE FAMILY 92 PROTEIN"/>
    <property type="match status" value="1"/>
</dbReference>
<protein>
    <submittedName>
        <fullName evidence="4">Glycosyltransferase family 2 protein</fullName>
    </submittedName>
</protein>
<evidence type="ECO:0000256" key="2">
    <source>
        <dbReference type="ARBA" id="ARBA00022692"/>
    </source>
</evidence>
<name>A0ABS6HF05_9PROT</name>
<reference evidence="4 5" key="1">
    <citation type="submission" date="2021-01" db="EMBL/GenBank/DDBJ databases">
        <title>Roseomonas sp. nov, a bacterium isolated from an oil production mixture in Yumen Oilfield.</title>
        <authorList>
            <person name="Wu D."/>
        </authorList>
    </citation>
    <scope>NUCLEOTIDE SEQUENCE [LARGE SCALE GENOMIC DNA]</scope>
    <source>
        <strain evidence="4 5">ROY-5-3</strain>
    </source>
</reference>
<dbReference type="Pfam" id="PF13704">
    <property type="entry name" value="Glyco_tranf_2_4"/>
    <property type="match status" value="1"/>
</dbReference>
<comment type="caution">
    <text evidence="4">The sequence shown here is derived from an EMBL/GenBank/DDBJ whole genome shotgun (WGS) entry which is preliminary data.</text>
</comment>
<evidence type="ECO:0000256" key="1">
    <source>
        <dbReference type="ARBA" id="ARBA00004167"/>
    </source>
</evidence>
<comment type="subcellular location">
    <subcellularLocation>
        <location evidence="1">Membrane</location>
        <topology evidence="1">Single-pass membrane protein</topology>
    </subcellularLocation>
</comment>
<dbReference type="RefSeq" id="WP_216879268.1">
    <property type="nucleotide sequence ID" value="NZ_JAERQM010000015.1"/>
</dbReference>
<dbReference type="Proteomes" id="UP000689967">
    <property type="component" value="Unassembled WGS sequence"/>
</dbReference>
<keyword evidence="3" id="KW-0472">Membrane</keyword>
<sequence length="304" mass="34985">MPQDPIFLVSIMRNEGPYVLEFVAHYKLLGFSKIFIATNNNTDRSLEVFQCLADGGMIEYFLNEVPPLGNPQKSGYRLCLAAARSRASIFYVYPVDADEFLYLTEDIDISSYVSRFPDAHSISFNWRFYGSDGHKVRPAGLVMENYHWRCSDSHRGSKTLKTLSLHDSNLRGFGPHFPHHFDLSKVNSIYSDGQPINPENFRNGISHQNWTTSGHGLAILRHYGIKSLEEYAARKKRGSGKGESDNRYQDEYFNLYDKKEIYDPMPSAWVQRVKEEMWRIFHDCGLSRIFPPSYFGLVSRAPPD</sequence>
<keyword evidence="3" id="KW-1133">Transmembrane helix</keyword>
<proteinExistence type="predicted"/>
<keyword evidence="2" id="KW-0812">Transmembrane</keyword>
<evidence type="ECO:0000256" key="3">
    <source>
        <dbReference type="ARBA" id="ARBA00022989"/>
    </source>
</evidence>
<dbReference type="EMBL" id="JAERQM010000015">
    <property type="protein sequence ID" value="MBU8547284.1"/>
    <property type="molecule type" value="Genomic_DNA"/>
</dbReference>
<evidence type="ECO:0000313" key="4">
    <source>
        <dbReference type="EMBL" id="MBU8547284.1"/>
    </source>
</evidence>
<keyword evidence="5" id="KW-1185">Reference proteome</keyword>
<organism evidence="4 5">
    <name type="scientific">Falsiroseomonas oleicola</name>
    <dbReference type="NCBI Taxonomy" id="2801474"/>
    <lineage>
        <taxon>Bacteria</taxon>
        <taxon>Pseudomonadati</taxon>
        <taxon>Pseudomonadota</taxon>
        <taxon>Alphaproteobacteria</taxon>
        <taxon>Acetobacterales</taxon>
        <taxon>Roseomonadaceae</taxon>
        <taxon>Falsiroseomonas</taxon>
    </lineage>
</organism>
<evidence type="ECO:0000313" key="5">
    <source>
        <dbReference type="Proteomes" id="UP000689967"/>
    </source>
</evidence>
<gene>
    <name evidence="4" type="ORF">JJQ90_26445</name>
</gene>
<accession>A0ABS6HF05</accession>